<name>A0A183J2C3_9BILA</name>
<evidence type="ECO:0000256" key="1">
    <source>
        <dbReference type="SAM" id="MobiDB-lite"/>
    </source>
</evidence>
<gene>
    <name evidence="3" type="ORF">SBAD_LOCUS10020</name>
</gene>
<protein>
    <submittedName>
        <fullName evidence="3 5">Uncharacterized protein</fullName>
    </submittedName>
</protein>
<dbReference type="EMBL" id="UZAM01013497">
    <property type="protein sequence ID" value="VDP28227.1"/>
    <property type="molecule type" value="Genomic_DNA"/>
</dbReference>
<dbReference type="WBParaSite" id="SBAD_0001037601-mRNA-1">
    <property type="protein sequence ID" value="SBAD_0001037601-mRNA-1"/>
    <property type="gene ID" value="SBAD_0001037601"/>
</dbReference>
<proteinExistence type="predicted"/>
<evidence type="ECO:0000313" key="3">
    <source>
        <dbReference type="EMBL" id="VDP28227.1"/>
    </source>
</evidence>
<feature type="transmembrane region" description="Helical" evidence="2">
    <location>
        <begin position="40"/>
        <end position="61"/>
    </location>
</feature>
<dbReference type="AlphaFoldDB" id="A0A183J2C3"/>
<keyword evidence="2" id="KW-0812">Transmembrane</keyword>
<evidence type="ECO:0000313" key="5">
    <source>
        <dbReference type="WBParaSite" id="SBAD_0001037601-mRNA-1"/>
    </source>
</evidence>
<reference evidence="5" key="1">
    <citation type="submission" date="2016-06" db="UniProtKB">
        <authorList>
            <consortium name="WormBaseParasite"/>
        </authorList>
    </citation>
    <scope>IDENTIFICATION</scope>
</reference>
<feature type="region of interest" description="Disordered" evidence="1">
    <location>
        <begin position="251"/>
        <end position="274"/>
    </location>
</feature>
<sequence>MDMHKIEKVAKGMANMIGSAKNIQTDLGGLQEDVRRIESYLLAMLVIIYLLGSFVILSFVFRTMRHCAKNKYQRETDCNDKCPHDRRSFEPGFTVARKEEGRKKKASVAASAATNIPSLQSAGLQRPWAAKRAVPLNVILRRSKINGPVEKKKVGHVLQRRQTVVLQSAVNRQFREVSESVAGTVWTDVKLPWPTNLLSNTHMQPWARRSACRPWQSLESNRMRCRLRNGLAGDCSRHGPPYGAMKEAAWPEGKKGAPDATGCGAKRVPRRRRGRKWPLTVIQLRN</sequence>
<keyword evidence="2" id="KW-1133">Transmembrane helix</keyword>
<dbReference type="Proteomes" id="UP000270296">
    <property type="component" value="Unassembled WGS sequence"/>
</dbReference>
<keyword evidence="4" id="KW-1185">Reference proteome</keyword>
<organism evidence="5">
    <name type="scientific">Soboliphyme baturini</name>
    <dbReference type="NCBI Taxonomy" id="241478"/>
    <lineage>
        <taxon>Eukaryota</taxon>
        <taxon>Metazoa</taxon>
        <taxon>Ecdysozoa</taxon>
        <taxon>Nematoda</taxon>
        <taxon>Enoplea</taxon>
        <taxon>Dorylaimia</taxon>
        <taxon>Dioctophymatida</taxon>
        <taxon>Dioctophymatoidea</taxon>
        <taxon>Soboliphymatidae</taxon>
        <taxon>Soboliphyme</taxon>
    </lineage>
</organism>
<reference evidence="3 4" key="2">
    <citation type="submission" date="2018-11" db="EMBL/GenBank/DDBJ databases">
        <authorList>
            <consortium name="Pathogen Informatics"/>
        </authorList>
    </citation>
    <scope>NUCLEOTIDE SEQUENCE [LARGE SCALE GENOMIC DNA]</scope>
</reference>
<evidence type="ECO:0000256" key="2">
    <source>
        <dbReference type="SAM" id="Phobius"/>
    </source>
</evidence>
<accession>A0A183J2C3</accession>
<keyword evidence="2" id="KW-0472">Membrane</keyword>
<evidence type="ECO:0000313" key="4">
    <source>
        <dbReference type="Proteomes" id="UP000270296"/>
    </source>
</evidence>